<dbReference type="InterPro" id="IPR029063">
    <property type="entry name" value="SAM-dependent_MTases_sf"/>
</dbReference>
<sequence>MTPYELLFSASIPFLPALYGRARRDIRRLIVESGLSRPCVLDVGGRKSPYTVGLPADVTILDMPRESELQEQLDLGLTNNTLRHLRHRSNIGAVILQDMTRSNLPSASYDGVICVEVIEHVVADDAFVRQIARVLKPGGWAYFTTPNGDYIRNAPPDYNPDHVKHFRRQELHDLLALHFDAVDVRWGIKTGKYRYLGLRTLTPRHPLSTAQAMAGNVISGWESRGLDEQPQRTAHLLAMARKRA</sequence>
<dbReference type="Pfam" id="PF13489">
    <property type="entry name" value="Methyltransf_23"/>
    <property type="match status" value="1"/>
</dbReference>
<name>A0A160T905_9CHLR</name>
<dbReference type="SUPFAM" id="SSF53335">
    <property type="entry name" value="S-adenosyl-L-methionine-dependent methyltransferases"/>
    <property type="match status" value="1"/>
</dbReference>
<dbReference type="RefSeq" id="WP_157913340.1">
    <property type="nucleotide sequence ID" value="NZ_LN890656.1"/>
</dbReference>
<dbReference type="Proteomes" id="UP000215027">
    <property type="component" value="Chromosome II"/>
</dbReference>
<dbReference type="OrthoDB" id="9801538at2"/>
<keyword evidence="2" id="KW-1185">Reference proteome</keyword>
<evidence type="ECO:0000313" key="2">
    <source>
        <dbReference type="Proteomes" id="UP000215027"/>
    </source>
</evidence>
<gene>
    <name evidence="1" type="ORF">CFX0092_B0384</name>
</gene>
<accession>A0A160T905</accession>
<dbReference type="Gene3D" id="3.40.50.150">
    <property type="entry name" value="Vaccinia Virus protein VP39"/>
    <property type="match status" value="1"/>
</dbReference>
<evidence type="ECO:0000313" key="1">
    <source>
        <dbReference type="EMBL" id="CUS05918.1"/>
    </source>
</evidence>
<organism evidence="1 2">
    <name type="scientific">Candidatus Promineifilum breve</name>
    <dbReference type="NCBI Taxonomy" id="1806508"/>
    <lineage>
        <taxon>Bacteria</taxon>
        <taxon>Bacillati</taxon>
        <taxon>Chloroflexota</taxon>
        <taxon>Ardenticatenia</taxon>
        <taxon>Candidatus Promineifilales</taxon>
        <taxon>Candidatus Promineifilaceae</taxon>
        <taxon>Candidatus Promineifilum</taxon>
    </lineage>
</organism>
<dbReference type="EMBL" id="LN890656">
    <property type="protein sequence ID" value="CUS05918.1"/>
    <property type="molecule type" value="Genomic_DNA"/>
</dbReference>
<proteinExistence type="predicted"/>
<reference evidence="1" key="1">
    <citation type="submission" date="2016-01" db="EMBL/GenBank/DDBJ databases">
        <authorList>
            <person name="Mcilroy J.S."/>
            <person name="Karst M S."/>
            <person name="Albertsen M."/>
        </authorList>
    </citation>
    <scope>NUCLEOTIDE SEQUENCE</scope>
    <source>
        <strain evidence="1">Cfx-K</strain>
    </source>
</reference>
<dbReference type="CDD" id="cd02440">
    <property type="entry name" value="AdoMet_MTases"/>
    <property type="match status" value="1"/>
</dbReference>
<dbReference type="KEGG" id="pbf:CFX0092_B0384"/>
<protein>
    <submittedName>
        <fullName evidence="1">Uncharacterized protein</fullName>
    </submittedName>
</protein>
<dbReference type="AlphaFoldDB" id="A0A160T905"/>